<organism evidence="1 2">
    <name type="scientific">Photobacterium pectinilyticum</name>
    <dbReference type="NCBI Taxonomy" id="2906793"/>
    <lineage>
        <taxon>Bacteria</taxon>
        <taxon>Pseudomonadati</taxon>
        <taxon>Pseudomonadota</taxon>
        <taxon>Gammaproteobacteria</taxon>
        <taxon>Vibrionales</taxon>
        <taxon>Vibrionaceae</taxon>
        <taxon>Photobacterium</taxon>
    </lineage>
</organism>
<accession>A0ABT1N929</accession>
<dbReference type="EMBL" id="JANEYT010000079">
    <property type="protein sequence ID" value="MCQ1060612.1"/>
    <property type="molecule type" value="Genomic_DNA"/>
</dbReference>
<dbReference type="RefSeq" id="WP_255044692.1">
    <property type="nucleotide sequence ID" value="NZ_JANEYT010000079.1"/>
</dbReference>
<proteinExistence type="predicted"/>
<sequence>MQSSRHVTYIRNQSKNRFVPTAKAMKDLRSKFFKSQGCKNNMVEIDLEERIDHPSCENIRYVAAPLAQLRHLATSSDSKLAKRAQEEIERRDTLDGDVIPFGFVNYLSQKLASQYLSYQLAGGEKGIATFFNDMTRDIASEGKLLVKRYGIEWKFDCDGSVADTQGLSDSSLRLTVHAINRASKSNFDQYIGYMSDGGEKGYCEWLIDQGQTALTKGYGHSRYFKGSLYLYGPKNGHLHLINVRKANK</sequence>
<gene>
    <name evidence="1" type="ORF">NHN17_21435</name>
</gene>
<name>A0ABT1N929_9GAMM</name>
<comment type="caution">
    <text evidence="1">The sequence shown here is derived from an EMBL/GenBank/DDBJ whole genome shotgun (WGS) entry which is preliminary data.</text>
</comment>
<keyword evidence="2" id="KW-1185">Reference proteome</keyword>
<evidence type="ECO:0000313" key="2">
    <source>
        <dbReference type="Proteomes" id="UP001524460"/>
    </source>
</evidence>
<protein>
    <submittedName>
        <fullName evidence="1">Uncharacterized protein</fullName>
    </submittedName>
</protein>
<reference evidence="1 2" key="1">
    <citation type="submission" date="2022-07" db="EMBL/GenBank/DDBJ databases">
        <title>Photobacterium pectinilyticum sp. nov., a marine bacterium isolated from surface seawater of Qingdao offshore.</title>
        <authorList>
            <person name="Wang X."/>
        </authorList>
    </citation>
    <scope>NUCLEOTIDE SEQUENCE [LARGE SCALE GENOMIC DNA]</scope>
    <source>
        <strain evidence="1 2">ZSDE20</strain>
    </source>
</reference>
<dbReference type="Proteomes" id="UP001524460">
    <property type="component" value="Unassembled WGS sequence"/>
</dbReference>
<evidence type="ECO:0000313" key="1">
    <source>
        <dbReference type="EMBL" id="MCQ1060612.1"/>
    </source>
</evidence>